<dbReference type="Proteomes" id="UP000265520">
    <property type="component" value="Unassembled WGS sequence"/>
</dbReference>
<protein>
    <submittedName>
        <fullName evidence="2">Uncharacterized protein</fullName>
    </submittedName>
</protein>
<keyword evidence="3" id="KW-1185">Reference proteome</keyword>
<feature type="transmembrane region" description="Helical" evidence="1">
    <location>
        <begin position="20"/>
        <end position="44"/>
    </location>
</feature>
<evidence type="ECO:0000313" key="2">
    <source>
        <dbReference type="EMBL" id="MCH84173.1"/>
    </source>
</evidence>
<dbReference type="EMBL" id="LXQA010006378">
    <property type="protein sequence ID" value="MCH84173.1"/>
    <property type="molecule type" value="Genomic_DNA"/>
</dbReference>
<keyword evidence="1" id="KW-1133">Transmembrane helix</keyword>
<evidence type="ECO:0000313" key="3">
    <source>
        <dbReference type="Proteomes" id="UP000265520"/>
    </source>
</evidence>
<proteinExistence type="predicted"/>
<evidence type="ECO:0000256" key="1">
    <source>
        <dbReference type="SAM" id="Phobius"/>
    </source>
</evidence>
<name>A0A392MAJ6_9FABA</name>
<keyword evidence="1" id="KW-0812">Transmembrane</keyword>
<comment type="caution">
    <text evidence="2">The sequence shown here is derived from an EMBL/GenBank/DDBJ whole genome shotgun (WGS) entry which is preliminary data.</text>
</comment>
<dbReference type="AlphaFoldDB" id="A0A392MAJ6"/>
<accession>A0A392MAJ6</accession>
<sequence>MSEAISVLSVMSLPWMKALWLGLITSGRICFIRLARVLVIILRVTLHREIGLKSLGGGFDFGNKAYVGGVYLAGIPIVVKNIQSHPVDIFPYDIPVIMVEESWEAIWPRGCKGFHVFNGLENLILGKALT</sequence>
<organism evidence="2 3">
    <name type="scientific">Trifolium medium</name>
    <dbReference type="NCBI Taxonomy" id="97028"/>
    <lineage>
        <taxon>Eukaryota</taxon>
        <taxon>Viridiplantae</taxon>
        <taxon>Streptophyta</taxon>
        <taxon>Embryophyta</taxon>
        <taxon>Tracheophyta</taxon>
        <taxon>Spermatophyta</taxon>
        <taxon>Magnoliopsida</taxon>
        <taxon>eudicotyledons</taxon>
        <taxon>Gunneridae</taxon>
        <taxon>Pentapetalae</taxon>
        <taxon>rosids</taxon>
        <taxon>fabids</taxon>
        <taxon>Fabales</taxon>
        <taxon>Fabaceae</taxon>
        <taxon>Papilionoideae</taxon>
        <taxon>50 kb inversion clade</taxon>
        <taxon>NPAAA clade</taxon>
        <taxon>Hologalegina</taxon>
        <taxon>IRL clade</taxon>
        <taxon>Trifolieae</taxon>
        <taxon>Trifolium</taxon>
    </lineage>
</organism>
<keyword evidence="1" id="KW-0472">Membrane</keyword>
<gene>
    <name evidence="2" type="ORF">A2U01_0005004</name>
</gene>
<reference evidence="2 3" key="1">
    <citation type="journal article" date="2018" name="Front. Plant Sci.">
        <title>Red Clover (Trifolium pratense) and Zigzag Clover (T. medium) - A Picture of Genomic Similarities and Differences.</title>
        <authorList>
            <person name="Dluhosova J."/>
            <person name="Istvanek J."/>
            <person name="Nedelnik J."/>
            <person name="Repkova J."/>
        </authorList>
    </citation>
    <scope>NUCLEOTIDE SEQUENCE [LARGE SCALE GENOMIC DNA]</scope>
    <source>
        <strain evidence="3">cv. 10/8</strain>
        <tissue evidence="2">Leaf</tissue>
    </source>
</reference>